<dbReference type="InterPro" id="IPR003439">
    <property type="entry name" value="ABC_transporter-like_ATP-bd"/>
</dbReference>
<dbReference type="InterPro" id="IPR027417">
    <property type="entry name" value="P-loop_NTPase"/>
</dbReference>
<dbReference type="GO" id="GO:0016020">
    <property type="term" value="C:membrane"/>
    <property type="evidence" value="ECO:0007669"/>
    <property type="project" value="InterPro"/>
</dbReference>
<dbReference type="InterPro" id="IPR050095">
    <property type="entry name" value="ECF_ABC_transporter_ATP-bd"/>
</dbReference>
<keyword evidence="2" id="KW-1003">Cell membrane</keyword>
<dbReference type="RefSeq" id="WP_189491823.1">
    <property type="nucleotide sequence ID" value="NZ_BMZG01000003.1"/>
</dbReference>
<name>A0A8J3CGC0_9BURK</name>
<dbReference type="SMART" id="SM00382">
    <property type="entry name" value="AAA"/>
    <property type="match status" value="2"/>
</dbReference>
<reference evidence="7" key="2">
    <citation type="submission" date="2020-09" db="EMBL/GenBank/DDBJ databases">
        <authorList>
            <person name="Sun Q."/>
            <person name="Kim S."/>
        </authorList>
    </citation>
    <scope>NUCLEOTIDE SEQUENCE</scope>
    <source>
        <strain evidence="7">KCTC 32501</strain>
    </source>
</reference>
<evidence type="ECO:0000313" key="7">
    <source>
        <dbReference type="EMBL" id="GHA69236.1"/>
    </source>
</evidence>
<comment type="caution">
    <text evidence="7">The sequence shown here is derived from an EMBL/GenBank/DDBJ whole genome shotgun (WGS) entry which is preliminary data.</text>
</comment>
<proteinExistence type="predicted"/>
<dbReference type="GO" id="GO:0005524">
    <property type="term" value="F:ATP binding"/>
    <property type="evidence" value="ECO:0007669"/>
    <property type="project" value="UniProtKB-KW"/>
</dbReference>
<dbReference type="PANTHER" id="PTHR43553">
    <property type="entry name" value="HEAVY METAL TRANSPORTER"/>
    <property type="match status" value="1"/>
</dbReference>
<evidence type="ECO:0000259" key="6">
    <source>
        <dbReference type="PROSITE" id="PS50893"/>
    </source>
</evidence>
<dbReference type="PANTHER" id="PTHR43553:SF1">
    <property type="entry name" value="ABC TRANSPORTER I FAMILY MEMBER 11, CHLOROPLASTIC"/>
    <property type="match status" value="1"/>
</dbReference>
<keyword evidence="1" id="KW-0813">Transport</keyword>
<evidence type="ECO:0000256" key="1">
    <source>
        <dbReference type="ARBA" id="ARBA00022448"/>
    </source>
</evidence>
<dbReference type="EMBL" id="BMZG01000003">
    <property type="protein sequence ID" value="GHA69236.1"/>
    <property type="molecule type" value="Genomic_DNA"/>
</dbReference>
<keyword evidence="3" id="KW-0472">Membrane</keyword>
<evidence type="ECO:0000256" key="5">
    <source>
        <dbReference type="ARBA" id="ARBA00022840"/>
    </source>
</evidence>
<evidence type="ECO:0000256" key="3">
    <source>
        <dbReference type="ARBA" id="ARBA00022519"/>
    </source>
</evidence>
<organism evidence="7 8">
    <name type="scientific">Formosimonas limnophila</name>
    <dbReference type="NCBI Taxonomy" id="1384487"/>
    <lineage>
        <taxon>Bacteria</taxon>
        <taxon>Pseudomonadati</taxon>
        <taxon>Pseudomonadota</taxon>
        <taxon>Betaproteobacteria</taxon>
        <taxon>Burkholderiales</taxon>
        <taxon>Burkholderiaceae</taxon>
        <taxon>Formosimonas</taxon>
    </lineage>
</organism>
<dbReference type="Pfam" id="PF00005">
    <property type="entry name" value="ABC_tran"/>
    <property type="match status" value="2"/>
</dbReference>
<dbReference type="Gene3D" id="3.40.50.300">
    <property type="entry name" value="P-loop containing nucleotide triphosphate hydrolases"/>
    <property type="match status" value="2"/>
</dbReference>
<evidence type="ECO:0000256" key="4">
    <source>
        <dbReference type="ARBA" id="ARBA00022741"/>
    </source>
</evidence>
<dbReference type="CDD" id="cd03225">
    <property type="entry name" value="ABC_cobalt_CbiO_domain1"/>
    <property type="match status" value="1"/>
</dbReference>
<protein>
    <submittedName>
        <fullName evidence="7">ABC transporter ATP-binding protein</fullName>
    </submittedName>
</protein>
<feature type="domain" description="ABC transporter" evidence="6">
    <location>
        <begin position="2"/>
        <end position="226"/>
    </location>
</feature>
<evidence type="ECO:0000256" key="2">
    <source>
        <dbReference type="ARBA" id="ARBA00022475"/>
    </source>
</evidence>
<accession>A0A8J3CGC0</accession>
<dbReference type="InterPro" id="IPR003593">
    <property type="entry name" value="AAA+_ATPase"/>
</dbReference>
<dbReference type="GO" id="GO:0042626">
    <property type="term" value="F:ATPase-coupled transmembrane transporter activity"/>
    <property type="evidence" value="ECO:0007669"/>
    <property type="project" value="TreeGrafter"/>
</dbReference>
<dbReference type="AlphaFoldDB" id="A0A8J3CGC0"/>
<feature type="domain" description="ABC transporter" evidence="6">
    <location>
        <begin position="238"/>
        <end position="445"/>
    </location>
</feature>
<evidence type="ECO:0000313" key="8">
    <source>
        <dbReference type="Proteomes" id="UP000614287"/>
    </source>
</evidence>
<dbReference type="InterPro" id="IPR015856">
    <property type="entry name" value="ABC_transpr_CbiO/EcfA_su"/>
</dbReference>
<keyword evidence="3" id="KW-0997">Cell inner membrane</keyword>
<dbReference type="GO" id="GO:0016887">
    <property type="term" value="F:ATP hydrolysis activity"/>
    <property type="evidence" value="ECO:0007669"/>
    <property type="project" value="InterPro"/>
</dbReference>
<keyword evidence="4" id="KW-0547">Nucleotide-binding</keyword>
<reference evidence="7" key="1">
    <citation type="journal article" date="2014" name="Int. J. Syst. Evol. Microbiol.">
        <title>Complete genome sequence of Corynebacterium casei LMG S-19264T (=DSM 44701T), isolated from a smear-ripened cheese.</title>
        <authorList>
            <consortium name="US DOE Joint Genome Institute (JGI-PGF)"/>
            <person name="Walter F."/>
            <person name="Albersmeier A."/>
            <person name="Kalinowski J."/>
            <person name="Ruckert C."/>
        </authorList>
    </citation>
    <scope>NUCLEOTIDE SEQUENCE</scope>
    <source>
        <strain evidence="7">KCTC 32501</strain>
    </source>
</reference>
<dbReference type="SUPFAM" id="SSF52540">
    <property type="entry name" value="P-loop containing nucleoside triphosphate hydrolases"/>
    <property type="match status" value="2"/>
</dbReference>
<gene>
    <name evidence="7" type="ORF">GCM10009007_07590</name>
</gene>
<dbReference type="PROSITE" id="PS50893">
    <property type="entry name" value="ABC_TRANSPORTER_2"/>
    <property type="match status" value="2"/>
</dbReference>
<keyword evidence="8" id="KW-1185">Reference proteome</keyword>
<keyword evidence="5 7" id="KW-0067">ATP-binding</keyword>
<sequence length="445" mass="49432">MSQVLPFSFRYTRSDAGLSLAKPLPVQSKQVIWLVGNSGSGKSTFLHLLKGFYPEFISGQLDGHTPDVLKHAAYLAQNPLSQIVHERVGEEFFFSMENAHWPMTRMTTAQNWLSRFGLAHQTLKPTTQLSHGLAQRLLLASMLAFEPNWIVFDEPTAFLNPAMRDDFYTALAELKGHVGMLLIDHHPHVSQYADVCWHVTDDGVISEISVADWLNIQTRDVNREQATPSKHSFVPNTTKYAKLSAQALTIGYKNAPLFTADFTLESGDCAILVGENGAGKSTLFNTLAGTQKQLSGKFTFELNGVTSKATPHMSYVFQHPDSHFFFDTIGEELQQQGITDIEQTLSQIGLEGRADSSPHQLSEGQKRRLTLLYPCVQKRPLVLLDEPTFGQDAINTTRIVRLINQLKQAGHALIAITHDKAVQQAIATHIWEISNGKLTTTVVNA</sequence>
<dbReference type="Proteomes" id="UP000614287">
    <property type="component" value="Unassembled WGS sequence"/>
</dbReference>